<keyword evidence="3" id="KW-1185">Reference proteome</keyword>
<dbReference type="PROSITE" id="PS50250">
    <property type="entry name" value="PCI"/>
    <property type="match status" value="1"/>
</dbReference>
<dbReference type="InterPro" id="IPR045114">
    <property type="entry name" value="Csn12-like"/>
</dbReference>
<sequence length="378" mass="44252">MFPQDQESQSAFKKFLAGFILHLQVKQSAAKTKSNDVFNAFSQSFQGFSKICESHIMDGRWAGLVVDLMCKLMIHYALEADLDSKQNKAELDKIVEYTSAHSRLEKVYTQFQTLFRRMPQCATTSNAPNNATYSVFYLSLRMIKIRFKMNSYKDSESCFKWIDMQFEKENFNKSDFSISWRVTHAYLQGRLHIYKNELPEAREKLRFAFEHSHPGYPNNKRKILKFLIPVEMNLYNFPSEQLLTKYSLTEYLEISQACMKGDMVKFEQALSQNMDNFVFGGVYMIAERLRHLTLRNLIKKVALVVKKEPAYQQNGKASIVKLDLIFNILKEWDSQIDLDEIECIIANLIYMGFIKGYISHEQRLMVLSNIEPFPLRKQ</sequence>
<evidence type="ECO:0000313" key="3">
    <source>
        <dbReference type="Proteomes" id="UP000785679"/>
    </source>
</evidence>
<dbReference type="InterPro" id="IPR000717">
    <property type="entry name" value="PCI_dom"/>
</dbReference>
<comment type="caution">
    <text evidence="2">The sequence shown here is derived from an EMBL/GenBank/DDBJ whole genome shotgun (WGS) entry which is preliminary data.</text>
</comment>
<dbReference type="GO" id="GO:0000973">
    <property type="term" value="P:post-transcriptional tethering of RNA polymerase II gene DNA at nuclear periphery"/>
    <property type="evidence" value="ECO:0007669"/>
    <property type="project" value="TreeGrafter"/>
</dbReference>
<evidence type="ECO:0000259" key="1">
    <source>
        <dbReference type="PROSITE" id="PS50250"/>
    </source>
</evidence>
<organism evidence="2 3">
    <name type="scientific">Halteria grandinella</name>
    <dbReference type="NCBI Taxonomy" id="5974"/>
    <lineage>
        <taxon>Eukaryota</taxon>
        <taxon>Sar</taxon>
        <taxon>Alveolata</taxon>
        <taxon>Ciliophora</taxon>
        <taxon>Intramacronucleata</taxon>
        <taxon>Spirotrichea</taxon>
        <taxon>Stichotrichia</taxon>
        <taxon>Sporadotrichida</taxon>
        <taxon>Halteriidae</taxon>
        <taxon>Halteria</taxon>
    </lineage>
</organism>
<dbReference type="Gene3D" id="1.10.10.10">
    <property type="entry name" value="Winged helix-like DNA-binding domain superfamily/Winged helix DNA-binding domain"/>
    <property type="match status" value="1"/>
</dbReference>
<dbReference type="SMART" id="SM00753">
    <property type="entry name" value="PAM"/>
    <property type="match status" value="1"/>
</dbReference>
<dbReference type="GO" id="GO:0070390">
    <property type="term" value="C:transcription export complex 2"/>
    <property type="evidence" value="ECO:0007669"/>
    <property type="project" value="TreeGrafter"/>
</dbReference>
<reference evidence="2" key="1">
    <citation type="submission" date="2019-06" db="EMBL/GenBank/DDBJ databases">
        <authorList>
            <person name="Zheng W."/>
        </authorList>
    </citation>
    <scope>NUCLEOTIDE SEQUENCE</scope>
    <source>
        <strain evidence="2">QDHG01</strain>
    </source>
</reference>
<dbReference type="PANTHER" id="PTHR12732">
    <property type="entry name" value="UNCHARACTERIZED PROTEASOME COMPONENT REGION PCI-CONTAINING"/>
    <property type="match status" value="1"/>
</dbReference>
<dbReference type="EMBL" id="RRYP01010279">
    <property type="protein sequence ID" value="TNV78483.1"/>
    <property type="molecule type" value="Genomic_DNA"/>
</dbReference>
<dbReference type="GO" id="GO:0003690">
    <property type="term" value="F:double-stranded DNA binding"/>
    <property type="evidence" value="ECO:0007669"/>
    <property type="project" value="InterPro"/>
</dbReference>
<proteinExistence type="predicted"/>
<dbReference type="GO" id="GO:0006368">
    <property type="term" value="P:transcription elongation by RNA polymerase II"/>
    <property type="evidence" value="ECO:0007669"/>
    <property type="project" value="TreeGrafter"/>
</dbReference>
<name>A0A8J8T1X1_HALGN</name>
<dbReference type="OrthoDB" id="311916at2759"/>
<dbReference type="InterPro" id="IPR036388">
    <property type="entry name" value="WH-like_DNA-bd_sf"/>
</dbReference>
<protein>
    <recommendedName>
        <fullName evidence="1">PCI domain-containing protein</fullName>
    </recommendedName>
</protein>
<dbReference type="Proteomes" id="UP000785679">
    <property type="component" value="Unassembled WGS sequence"/>
</dbReference>
<gene>
    <name evidence="2" type="ORF">FGO68_gene16359</name>
</gene>
<evidence type="ECO:0000313" key="2">
    <source>
        <dbReference type="EMBL" id="TNV78483.1"/>
    </source>
</evidence>
<dbReference type="GO" id="GO:0016973">
    <property type="term" value="P:poly(A)+ mRNA export from nucleus"/>
    <property type="evidence" value="ECO:0007669"/>
    <property type="project" value="TreeGrafter"/>
</dbReference>
<accession>A0A8J8T1X1</accession>
<dbReference type="AlphaFoldDB" id="A0A8J8T1X1"/>
<dbReference type="PANTHER" id="PTHR12732:SF0">
    <property type="entry name" value="PCI DOMAIN-CONTAINING PROTEIN 2"/>
    <property type="match status" value="1"/>
</dbReference>
<feature type="domain" description="PCI" evidence="1">
    <location>
        <begin position="194"/>
        <end position="372"/>
    </location>
</feature>
<dbReference type="Pfam" id="PF01399">
    <property type="entry name" value="PCI"/>
    <property type="match status" value="1"/>
</dbReference>
<dbReference type="GO" id="GO:0003723">
    <property type="term" value="F:RNA binding"/>
    <property type="evidence" value="ECO:0007669"/>
    <property type="project" value="InterPro"/>
</dbReference>